<name>A0A2V5KT35_9BACL</name>
<evidence type="ECO:0000313" key="1">
    <source>
        <dbReference type="EMBL" id="PYI54817.1"/>
    </source>
</evidence>
<keyword evidence="2" id="KW-1185">Reference proteome</keyword>
<protein>
    <submittedName>
        <fullName evidence="1">Uncharacterized protein</fullName>
    </submittedName>
</protein>
<dbReference type="AlphaFoldDB" id="A0A2V5KT35"/>
<proteinExistence type="predicted"/>
<dbReference type="Proteomes" id="UP000247476">
    <property type="component" value="Unassembled WGS sequence"/>
</dbReference>
<accession>A0A2V5KT35</accession>
<gene>
    <name evidence="1" type="ORF">DLM86_09690</name>
</gene>
<sequence>MREGGDIEDKIREIETIRDRRLAYTLRIWDHIQNGGRGTAIRAVRNPPFWNGYSQNKQETEW</sequence>
<dbReference type="EMBL" id="QJVJ01000004">
    <property type="protein sequence ID" value="PYI54817.1"/>
    <property type="molecule type" value="Genomic_DNA"/>
</dbReference>
<evidence type="ECO:0000313" key="2">
    <source>
        <dbReference type="Proteomes" id="UP000247476"/>
    </source>
</evidence>
<comment type="caution">
    <text evidence="1">The sequence shown here is derived from an EMBL/GenBank/DDBJ whole genome shotgun (WGS) entry which is preliminary data.</text>
</comment>
<organism evidence="1 2">
    <name type="scientific">Paenibacillus flagellatus</name>
    <dbReference type="NCBI Taxonomy" id="2211139"/>
    <lineage>
        <taxon>Bacteria</taxon>
        <taxon>Bacillati</taxon>
        <taxon>Bacillota</taxon>
        <taxon>Bacilli</taxon>
        <taxon>Bacillales</taxon>
        <taxon>Paenibacillaceae</taxon>
        <taxon>Paenibacillus</taxon>
    </lineage>
</organism>
<reference evidence="1 2" key="1">
    <citation type="submission" date="2018-05" db="EMBL/GenBank/DDBJ databases">
        <title>Paenibacillus flagellatus sp. nov., isolated from selenium mineral soil.</title>
        <authorList>
            <person name="Dai X."/>
        </authorList>
    </citation>
    <scope>NUCLEOTIDE SEQUENCE [LARGE SCALE GENOMIC DNA]</scope>
    <source>
        <strain evidence="1 2">DXL2</strain>
    </source>
</reference>